<dbReference type="STRING" id="3871.A0A1J7HRY0"/>
<dbReference type="OrthoDB" id="1850117at2759"/>
<evidence type="ECO:0000313" key="2">
    <source>
        <dbReference type="EMBL" id="OIW04501.1"/>
    </source>
</evidence>
<proteinExistence type="predicted"/>
<dbReference type="OMA" id="LMHCNNC"/>
<gene>
    <name evidence="2" type="ORF">TanjilG_13883</name>
</gene>
<accession>A0A1J7HRY0</accession>
<feature type="domain" description="Zinc-ribbon 15" evidence="1">
    <location>
        <begin position="23"/>
        <end position="107"/>
    </location>
</feature>
<protein>
    <recommendedName>
        <fullName evidence="1">Zinc-ribbon 15 domain-containing protein</fullName>
    </recommendedName>
</protein>
<dbReference type="Proteomes" id="UP000188354">
    <property type="component" value="Chromosome LG09"/>
</dbReference>
<dbReference type="EMBL" id="CM007369">
    <property type="protein sequence ID" value="OIW04501.1"/>
    <property type="molecule type" value="Genomic_DNA"/>
</dbReference>
<dbReference type="Gramene" id="OIW04501">
    <property type="protein sequence ID" value="OIW04501"/>
    <property type="gene ID" value="TanjilG_13883"/>
</dbReference>
<dbReference type="KEGG" id="lang:109356354"/>
<dbReference type="InterPro" id="IPR053281">
    <property type="entry name" value="Double_zinc_ribbon"/>
</dbReference>
<evidence type="ECO:0000259" key="1">
    <source>
        <dbReference type="Pfam" id="PF17032"/>
    </source>
</evidence>
<sequence length="110" mass="12556">MFFFFAGGLEQQVRQVVKSGVGRCMNCTSTVDLVQYDKVLKLFFVPVWRWPGKDTLLYCDNCKLMFPQSHSLPPPPPPPTTAFSDSLRCRFCDRTVEADFKFCPFCGSDL</sequence>
<dbReference type="InterPro" id="IPR031493">
    <property type="entry name" value="Zinc_ribbon_15"/>
</dbReference>
<dbReference type="PANTHER" id="PTHR36718">
    <property type="entry name" value="OS05G0435400 PROTEIN"/>
    <property type="match status" value="1"/>
</dbReference>
<reference evidence="2 3" key="1">
    <citation type="journal article" date="2017" name="Plant Biotechnol. J.">
        <title>A comprehensive draft genome sequence for lupin (Lupinus angustifolius), an emerging health food: insights into plant-microbe interactions and legume evolution.</title>
        <authorList>
            <person name="Hane J.K."/>
            <person name="Ming Y."/>
            <person name="Kamphuis L.G."/>
            <person name="Nelson M.N."/>
            <person name="Garg G."/>
            <person name="Atkins C.A."/>
            <person name="Bayer P.E."/>
            <person name="Bravo A."/>
            <person name="Bringans S."/>
            <person name="Cannon S."/>
            <person name="Edwards D."/>
            <person name="Foley R."/>
            <person name="Gao L.L."/>
            <person name="Harrison M.J."/>
            <person name="Huang W."/>
            <person name="Hurgobin B."/>
            <person name="Li S."/>
            <person name="Liu C.W."/>
            <person name="McGrath A."/>
            <person name="Morahan G."/>
            <person name="Murray J."/>
            <person name="Weller J."/>
            <person name="Jian J."/>
            <person name="Singh K.B."/>
        </authorList>
    </citation>
    <scope>NUCLEOTIDE SEQUENCE [LARGE SCALE GENOMIC DNA]</scope>
    <source>
        <strain evidence="3">cv. Tanjil</strain>
        <tissue evidence="2">Whole plant</tissue>
    </source>
</reference>
<name>A0A1J7HRY0_LUPAN</name>
<dbReference type="Pfam" id="PF17032">
    <property type="entry name" value="Zn_ribbon_15"/>
    <property type="match status" value="1"/>
</dbReference>
<dbReference type="AlphaFoldDB" id="A0A1J7HRY0"/>
<keyword evidence="3" id="KW-1185">Reference proteome</keyword>
<dbReference type="PANTHER" id="PTHR36718:SF1">
    <property type="entry name" value="DOUBLE ZINC RIBBON PROTEIN MJ0416"/>
    <property type="match status" value="1"/>
</dbReference>
<evidence type="ECO:0000313" key="3">
    <source>
        <dbReference type="Proteomes" id="UP000188354"/>
    </source>
</evidence>
<organism evidence="2 3">
    <name type="scientific">Lupinus angustifolius</name>
    <name type="common">Narrow-leaved blue lupine</name>
    <dbReference type="NCBI Taxonomy" id="3871"/>
    <lineage>
        <taxon>Eukaryota</taxon>
        <taxon>Viridiplantae</taxon>
        <taxon>Streptophyta</taxon>
        <taxon>Embryophyta</taxon>
        <taxon>Tracheophyta</taxon>
        <taxon>Spermatophyta</taxon>
        <taxon>Magnoliopsida</taxon>
        <taxon>eudicotyledons</taxon>
        <taxon>Gunneridae</taxon>
        <taxon>Pentapetalae</taxon>
        <taxon>rosids</taxon>
        <taxon>fabids</taxon>
        <taxon>Fabales</taxon>
        <taxon>Fabaceae</taxon>
        <taxon>Papilionoideae</taxon>
        <taxon>50 kb inversion clade</taxon>
        <taxon>genistoids sensu lato</taxon>
        <taxon>core genistoids</taxon>
        <taxon>Genisteae</taxon>
        <taxon>Lupinus</taxon>
    </lineage>
</organism>